<feature type="transmembrane region" description="Helical" evidence="1">
    <location>
        <begin position="30"/>
        <end position="50"/>
    </location>
</feature>
<keyword evidence="1" id="KW-0812">Transmembrane</keyword>
<feature type="transmembrane region" description="Helical" evidence="1">
    <location>
        <begin position="6"/>
        <end position="23"/>
    </location>
</feature>
<feature type="transmembrane region" description="Helical" evidence="1">
    <location>
        <begin position="108"/>
        <end position="128"/>
    </location>
</feature>
<dbReference type="PANTHER" id="PTHR32251">
    <property type="entry name" value="3-OXO-5-ALPHA-STEROID 4-DEHYDROGENASE"/>
    <property type="match status" value="1"/>
</dbReference>
<evidence type="ECO:0000313" key="2">
    <source>
        <dbReference type="EMBL" id="PKM87345.1"/>
    </source>
</evidence>
<proteinExistence type="predicted"/>
<feature type="transmembrane region" description="Helical" evidence="1">
    <location>
        <begin position="134"/>
        <end position="151"/>
    </location>
</feature>
<evidence type="ECO:0000313" key="3">
    <source>
        <dbReference type="Proteomes" id="UP000233325"/>
    </source>
</evidence>
<sequence length="258" mass="31029">MELLWFLPAFTLVYISAWYLLSLRVKRWDVIDVAWGPGFIFLVWIAWFFRGMPTDGRATWLLVLITLWGIRLLYHTFRRNLNKEEDWRYHRWHQGSGWRFLLNSYLKVFLFQGALMMIIVLPAVYSLSFMSLRLYSMNILGIALMIFGLLYETLADYQRRAFLSDPLNKDKLITYGLWRHSRHPNYFGEMLFWWGVFFLVLGAPKSWMLIVSPLTISYVLLFVSGLPMEERYRGRKDFEEYRRRTSAIIPWFTKKART</sequence>
<accession>A0A2N2DY05</accession>
<protein>
    <submittedName>
        <fullName evidence="2">Steroid 5-alpha reductase</fullName>
    </submittedName>
</protein>
<dbReference type="InterPro" id="IPR010721">
    <property type="entry name" value="UstE-like"/>
</dbReference>
<dbReference type="Pfam" id="PF06966">
    <property type="entry name" value="DUF1295"/>
    <property type="match status" value="1"/>
</dbReference>
<evidence type="ECO:0000256" key="1">
    <source>
        <dbReference type="SAM" id="Phobius"/>
    </source>
</evidence>
<dbReference type="EMBL" id="PHAH01000047">
    <property type="protein sequence ID" value="PKM87345.1"/>
    <property type="molecule type" value="Genomic_DNA"/>
</dbReference>
<reference evidence="2 3" key="1">
    <citation type="journal article" date="2017" name="ISME J.">
        <title>Potential for microbial H2 and metal transformations associated with novel bacteria and archaea in deep terrestrial subsurface sediments.</title>
        <authorList>
            <person name="Hernsdorf A.W."/>
            <person name="Amano Y."/>
            <person name="Miyakawa K."/>
            <person name="Ise K."/>
            <person name="Suzuki Y."/>
            <person name="Anantharaman K."/>
            <person name="Probst A."/>
            <person name="Burstein D."/>
            <person name="Thomas B.C."/>
            <person name="Banfield J.F."/>
        </authorList>
    </citation>
    <scope>NUCLEOTIDE SEQUENCE [LARGE SCALE GENOMIC DNA]</scope>
    <source>
        <strain evidence="2">HGW-Falkowbacteria-2</strain>
    </source>
</reference>
<keyword evidence="1" id="KW-1133">Transmembrane helix</keyword>
<feature type="transmembrane region" description="Helical" evidence="1">
    <location>
        <begin position="186"/>
        <end position="203"/>
    </location>
</feature>
<dbReference type="PANTHER" id="PTHR32251:SF17">
    <property type="entry name" value="STEROID 5-ALPHA REDUCTASE C-TERMINAL DOMAIN-CONTAINING PROTEIN"/>
    <property type="match status" value="1"/>
</dbReference>
<dbReference type="GO" id="GO:0016020">
    <property type="term" value="C:membrane"/>
    <property type="evidence" value="ECO:0007669"/>
    <property type="project" value="TreeGrafter"/>
</dbReference>
<feature type="transmembrane region" description="Helical" evidence="1">
    <location>
        <begin position="209"/>
        <end position="228"/>
    </location>
</feature>
<gene>
    <name evidence="2" type="ORF">CVU83_03100</name>
</gene>
<dbReference type="Gene3D" id="1.20.120.1630">
    <property type="match status" value="1"/>
</dbReference>
<name>A0A2N2DY05_9BACT</name>
<dbReference type="AlphaFoldDB" id="A0A2N2DY05"/>
<dbReference type="Proteomes" id="UP000233325">
    <property type="component" value="Unassembled WGS sequence"/>
</dbReference>
<organism evidence="2 3">
    <name type="scientific">Candidatus Falkowbacteria bacterium HGW-Falkowbacteria-2</name>
    <dbReference type="NCBI Taxonomy" id="2013769"/>
    <lineage>
        <taxon>Bacteria</taxon>
        <taxon>Candidatus Falkowiibacteriota</taxon>
    </lineage>
</organism>
<comment type="caution">
    <text evidence="2">The sequence shown here is derived from an EMBL/GenBank/DDBJ whole genome shotgun (WGS) entry which is preliminary data.</text>
</comment>
<dbReference type="PROSITE" id="PS50244">
    <property type="entry name" value="S5A_REDUCTASE"/>
    <property type="match status" value="1"/>
</dbReference>
<feature type="transmembrane region" description="Helical" evidence="1">
    <location>
        <begin position="56"/>
        <end position="74"/>
    </location>
</feature>
<keyword evidence="1" id="KW-0472">Membrane</keyword>